<organism evidence="2 3">
    <name type="scientific">Thalassiosira oceanica</name>
    <name type="common">Marine diatom</name>
    <dbReference type="NCBI Taxonomy" id="159749"/>
    <lineage>
        <taxon>Eukaryota</taxon>
        <taxon>Sar</taxon>
        <taxon>Stramenopiles</taxon>
        <taxon>Ochrophyta</taxon>
        <taxon>Bacillariophyta</taxon>
        <taxon>Coscinodiscophyceae</taxon>
        <taxon>Thalassiosirophycidae</taxon>
        <taxon>Thalassiosirales</taxon>
        <taxon>Thalassiosiraceae</taxon>
        <taxon>Thalassiosira</taxon>
    </lineage>
</organism>
<accession>K0RFB9</accession>
<evidence type="ECO:0000256" key="1">
    <source>
        <dbReference type="SAM" id="MobiDB-lite"/>
    </source>
</evidence>
<feature type="compositionally biased region" description="Polar residues" evidence="1">
    <location>
        <begin position="21"/>
        <end position="30"/>
    </location>
</feature>
<gene>
    <name evidence="2" type="ORF">THAOC_28292</name>
</gene>
<feature type="compositionally biased region" description="Basic and acidic residues" evidence="1">
    <location>
        <begin position="11"/>
        <end position="20"/>
    </location>
</feature>
<proteinExistence type="predicted"/>
<dbReference type="Proteomes" id="UP000266841">
    <property type="component" value="Unassembled WGS sequence"/>
</dbReference>
<feature type="region of interest" description="Disordered" evidence="1">
    <location>
        <begin position="11"/>
        <end position="37"/>
    </location>
</feature>
<dbReference type="AlphaFoldDB" id="K0RFB9"/>
<name>K0RFB9_THAOC</name>
<sequence length="155" mass="17000">MVLDHRNFPETFGPDREAAKQRSSGNTSNAADEADVRTLGEPYLSSSTTQTPIGEFLENPTELHLNAYIYVTGLLHSLSYKKPFCSPVEVTIHAIYCQLLLCKRTYISNGSKVESTIRITSSLPSIKSDISKGSITSKEVPPRTTAACCRGMDAR</sequence>
<evidence type="ECO:0000313" key="3">
    <source>
        <dbReference type="Proteomes" id="UP000266841"/>
    </source>
</evidence>
<protein>
    <submittedName>
        <fullName evidence="2">Uncharacterized protein</fullName>
    </submittedName>
</protein>
<evidence type="ECO:0000313" key="2">
    <source>
        <dbReference type="EMBL" id="EJK52428.1"/>
    </source>
</evidence>
<keyword evidence="3" id="KW-1185">Reference proteome</keyword>
<comment type="caution">
    <text evidence="2">The sequence shown here is derived from an EMBL/GenBank/DDBJ whole genome shotgun (WGS) entry which is preliminary data.</text>
</comment>
<dbReference type="EMBL" id="AGNL01039868">
    <property type="protein sequence ID" value="EJK52428.1"/>
    <property type="molecule type" value="Genomic_DNA"/>
</dbReference>
<reference evidence="2 3" key="1">
    <citation type="journal article" date="2012" name="Genome Biol.">
        <title>Genome and low-iron response of an oceanic diatom adapted to chronic iron limitation.</title>
        <authorList>
            <person name="Lommer M."/>
            <person name="Specht M."/>
            <person name="Roy A.S."/>
            <person name="Kraemer L."/>
            <person name="Andreson R."/>
            <person name="Gutowska M.A."/>
            <person name="Wolf J."/>
            <person name="Bergner S.V."/>
            <person name="Schilhabel M.B."/>
            <person name="Klostermeier U.C."/>
            <person name="Beiko R.G."/>
            <person name="Rosenstiel P."/>
            <person name="Hippler M."/>
            <person name="Laroche J."/>
        </authorList>
    </citation>
    <scope>NUCLEOTIDE SEQUENCE [LARGE SCALE GENOMIC DNA]</scope>
    <source>
        <strain evidence="2 3">CCMP1005</strain>
    </source>
</reference>